<proteinExistence type="predicted"/>
<feature type="region of interest" description="Disordered" evidence="1">
    <location>
        <begin position="169"/>
        <end position="218"/>
    </location>
</feature>
<feature type="compositionally biased region" description="Polar residues" evidence="1">
    <location>
        <begin position="116"/>
        <end position="129"/>
    </location>
</feature>
<feature type="compositionally biased region" description="Basic residues" evidence="1">
    <location>
        <begin position="209"/>
        <end position="218"/>
    </location>
</feature>
<protein>
    <submittedName>
        <fullName evidence="2">Uncharacterized protein</fullName>
    </submittedName>
</protein>
<dbReference type="EMBL" id="HBGS01058939">
    <property type="protein sequence ID" value="CAD9485327.1"/>
    <property type="molecule type" value="Transcribed_RNA"/>
</dbReference>
<feature type="region of interest" description="Disordered" evidence="1">
    <location>
        <begin position="1"/>
        <end position="139"/>
    </location>
</feature>
<feature type="compositionally biased region" description="Basic residues" evidence="1">
    <location>
        <begin position="106"/>
        <end position="115"/>
    </location>
</feature>
<organism evidence="2">
    <name type="scientific">Octactis speculum</name>
    <dbReference type="NCBI Taxonomy" id="3111310"/>
    <lineage>
        <taxon>Eukaryota</taxon>
        <taxon>Sar</taxon>
        <taxon>Stramenopiles</taxon>
        <taxon>Ochrophyta</taxon>
        <taxon>Dictyochophyceae</taxon>
        <taxon>Dictyochales</taxon>
        <taxon>Dictyochaceae</taxon>
        <taxon>Octactis</taxon>
    </lineage>
</organism>
<evidence type="ECO:0000313" key="2">
    <source>
        <dbReference type="EMBL" id="CAD9485327.1"/>
    </source>
</evidence>
<accession>A0A7S2MIE3</accession>
<name>A0A7S2MIE3_9STRA</name>
<reference evidence="2" key="1">
    <citation type="submission" date="2021-01" db="EMBL/GenBank/DDBJ databases">
        <authorList>
            <person name="Corre E."/>
            <person name="Pelletier E."/>
            <person name="Niang G."/>
            <person name="Scheremetjew M."/>
            <person name="Finn R."/>
            <person name="Kale V."/>
            <person name="Holt S."/>
            <person name="Cochrane G."/>
            <person name="Meng A."/>
            <person name="Brown T."/>
            <person name="Cohen L."/>
        </authorList>
    </citation>
    <scope>NUCLEOTIDE SEQUENCE</scope>
    <source>
        <strain evidence="2">CCMP1381</strain>
    </source>
</reference>
<sequence>MTPLRSKRTTLADAVGSKNNQEQRSRSLRPPEGAPSQRPNAPKRRSMTLKPRRSIKTEEKKEWDHDFVEGEPLGRSQQTSKIVVNEDDINQDWQGKLRDTPNRANASKKKVRAPRRTSSLSEMLKVTQTPHRRSTKPDALVAIRPTTGQILKKFSNDIIHKKRWSTTKPEYPVARNNAAHSSRENGDLSHRSASKLSVSKSGAESLIQKRIRRRNTTK</sequence>
<evidence type="ECO:0000256" key="1">
    <source>
        <dbReference type="SAM" id="MobiDB-lite"/>
    </source>
</evidence>
<feature type="compositionally biased region" description="Basic residues" evidence="1">
    <location>
        <begin position="41"/>
        <end position="54"/>
    </location>
</feature>
<gene>
    <name evidence="2" type="ORF">DSPE1174_LOCUS30751</name>
</gene>
<feature type="compositionally biased region" description="Basic and acidic residues" evidence="1">
    <location>
        <begin position="181"/>
        <end position="190"/>
    </location>
</feature>
<dbReference type="AlphaFoldDB" id="A0A7S2MIE3"/>
<feature type="compositionally biased region" description="Basic and acidic residues" evidence="1">
    <location>
        <begin position="55"/>
        <end position="68"/>
    </location>
</feature>